<sequence length="115" mass="12850">MDWHMGEYVSFLNTNDWSIFHLSQPATWVDPFWPNKQISGDIADILSSDSVSAETSGLDVYDPSFEQDFNTITDSSLSGTDESFWFTTDGQAASDTATLSDKSQLLNVIQQSIKR</sequence>
<dbReference type="AlphaFoldDB" id="K1XK50"/>
<protein>
    <submittedName>
        <fullName evidence="1">Uncharacterized protein</fullName>
    </submittedName>
</protein>
<evidence type="ECO:0000313" key="1">
    <source>
        <dbReference type="EMBL" id="EKD25537.1"/>
    </source>
</evidence>
<proteinExistence type="predicted"/>
<comment type="caution">
    <text evidence="1">The sequence shown here is derived from an EMBL/GenBank/DDBJ whole genome shotgun (WGS) entry which is preliminary data.</text>
</comment>
<dbReference type="EMBL" id="AMFJ01036034">
    <property type="protein sequence ID" value="EKD25537.1"/>
    <property type="molecule type" value="Genomic_DNA"/>
</dbReference>
<organism evidence="1">
    <name type="scientific">uncultured bacterium</name>
    <name type="common">gcode 4</name>
    <dbReference type="NCBI Taxonomy" id="1234023"/>
    <lineage>
        <taxon>Bacteria</taxon>
        <taxon>environmental samples</taxon>
    </lineage>
</organism>
<gene>
    <name evidence="1" type="ORF">ACD_80C00027G0006</name>
</gene>
<reference evidence="1" key="1">
    <citation type="journal article" date="2012" name="Science">
        <title>Fermentation, hydrogen, and sulfur metabolism in multiple uncultivated bacterial phyla.</title>
        <authorList>
            <person name="Wrighton K.C."/>
            <person name="Thomas B.C."/>
            <person name="Sharon I."/>
            <person name="Miller C.S."/>
            <person name="Castelle C.J."/>
            <person name="VerBerkmoes N.C."/>
            <person name="Wilkins M.J."/>
            <person name="Hettich R.L."/>
            <person name="Lipton M.S."/>
            <person name="Williams K.H."/>
            <person name="Long P.E."/>
            <person name="Banfield J.F."/>
        </authorList>
    </citation>
    <scope>NUCLEOTIDE SEQUENCE [LARGE SCALE GENOMIC DNA]</scope>
</reference>
<name>K1XK50_9BACT</name>
<accession>K1XK50</accession>